<evidence type="ECO:0000259" key="3">
    <source>
        <dbReference type="PROSITE" id="PS50125"/>
    </source>
</evidence>
<evidence type="ECO:0000256" key="2">
    <source>
        <dbReference type="SAM" id="SignalP"/>
    </source>
</evidence>
<dbReference type="InterPro" id="IPR001054">
    <property type="entry name" value="A/G_cyclase"/>
</dbReference>
<protein>
    <submittedName>
        <fullName evidence="4">Intracellular signalling protein</fullName>
    </submittedName>
</protein>
<dbReference type="InterPro" id="IPR050697">
    <property type="entry name" value="Adenylyl/Guanylyl_Cyclase_3/4"/>
</dbReference>
<evidence type="ECO:0000313" key="5">
    <source>
        <dbReference type="Proteomes" id="UP000008555"/>
    </source>
</evidence>
<name>A9KE17_COXBN</name>
<keyword evidence="1" id="KW-0812">Transmembrane</keyword>
<dbReference type="GO" id="GO:0004016">
    <property type="term" value="F:adenylate cyclase activity"/>
    <property type="evidence" value="ECO:0007669"/>
    <property type="project" value="UniProtKB-ARBA"/>
</dbReference>
<dbReference type="InterPro" id="IPR011622">
    <property type="entry name" value="7TMR_DISM_rcpt_extracell_dom2"/>
</dbReference>
<feature type="transmembrane region" description="Helical" evidence="1">
    <location>
        <begin position="304"/>
        <end position="324"/>
    </location>
</feature>
<feature type="chain" id="PRO_5002740165" evidence="2">
    <location>
        <begin position="24"/>
        <end position="690"/>
    </location>
</feature>
<organism evidence="4 5">
    <name type="scientific">Coxiella burnetii (strain Dugway 5J108-111)</name>
    <dbReference type="NCBI Taxonomy" id="434922"/>
    <lineage>
        <taxon>Bacteria</taxon>
        <taxon>Pseudomonadati</taxon>
        <taxon>Pseudomonadota</taxon>
        <taxon>Gammaproteobacteria</taxon>
        <taxon>Legionellales</taxon>
        <taxon>Coxiellaceae</taxon>
        <taxon>Coxiella</taxon>
    </lineage>
</organism>
<feature type="transmembrane region" description="Helical" evidence="1">
    <location>
        <begin position="331"/>
        <end position="355"/>
    </location>
</feature>
<dbReference type="AlphaFoldDB" id="A9KE17"/>
<feature type="transmembrane region" description="Helical" evidence="1">
    <location>
        <begin position="367"/>
        <end position="387"/>
    </location>
</feature>
<dbReference type="GO" id="GO:0035556">
    <property type="term" value="P:intracellular signal transduction"/>
    <property type="evidence" value="ECO:0007669"/>
    <property type="project" value="InterPro"/>
</dbReference>
<dbReference type="RefSeq" id="WP_011996947.1">
    <property type="nucleotide sequence ID" value="NC_009727.1"/>
</dbReference>
<feature type="transmembrane region" description="Helical" evidence="1">
    <location>
        <begin position="211"/>
        <end position="238"/>
    </location>
</feature>
<dbReference type="SMART" id="SM00044">
    <property type="entry name" value="CYCc"/>
    <property type="match status" value="1"/>
</dbReference>
<feature type="signal peptide" evidence="2">
    <location>
        <begin position="1"/>
        <end position="23"/>
    </location>
</feature>
<dbReference type="GO" id="GO:0006171">
    <property type="term" value="P:cAMP biosynthetic process"/>
    <property type="evidence" value="ECO:0007669"/>
    <property type="project" value="TreeGrafter"/>
</dbReference>
<dbReference type="HOGENOM" id="CLU_000445_105_5_6"/>
<dbReference type="KEGG" id="cbd:CBUD_1171"/>
<feature type="transmembrane region" description="Helical" evidence="1">
    <location>
        <begin position="180"/>
        <end position="204"/>
    </location>
</feature>
<dbReference type="PROSITE" id="PS50125">
    <property type="entry name" value="GUANYLATE_CYCLASE_2"/>
    <property type="match status" value="1"/>
</dbReference>
<dbReference type="InterPro" id="IPR029787">
    <property type="entry name" value="Nucleotide_cyclase"/>
</dbReference>
<proteinExistence type="predicted"/>
<reference evidence="4 5" key="1">
    <citation type="journal article" date="2009" name="Infect. Immun.">
        <title>Comparative genomics reveal extensive transposon-mediated genomic plasticity and diversity among potential effector proteins within the genus Coxiella.</title>
        <authorList>
            <person name="Beare P.A."/>
            <person name="Unsworth N."/>
            <person name="Andoh M."/>
            <person name="Voth D.E."/>
            <person name="Omsland A."/>
            <person name="Gilk S.D."/>
            <person name="Williams K.P."/>
            <person name="Sobral B.W."/>
            <person name="Kupko J.J.III."/>
            <person name="Porcella S.F."/>
            <person name="Samuel J.E."/>
            <person name="Heinzen R.A."/>
        </authorList>
    </citation>
    <scope>NUCLEOTIDE SEQUENCE [LARGE SCALE GENOMIC DNA]</scope>
    <source>
        <strain evidence="4 5">Dugway 5J108-111</strain>
    </source>
</reference>
<evidence type="ECO:0000313" key="4">
    <source>
        <dbReference type="EMBL" id="ABS78417.1"/>
    </source>
</evidence>
<dbReference type="Pfam" id="PF07695">
    <property type="entry name" value="7TMR-DISM_7TM"/>
    <property type="match status" value="1"/>
</dbReference>
<dbReference type="SUPFAM" id="SSF55073">
    <property type="entry name" value="Nucleotide cyclase"/>
    <property type="match status" value="1"/>
</dbReference>
<dbReference type="Pfam" id="PF07696">
    <property type="entry name" value="7TMR-DISMED2"/>
    <property type="match status" value="1"/>
</dbReference>
<sequence length="690" mass="78674">MQYKLVRLIGLLWLLLSITHAYAGTLVLTDDAKDEYRSMAPYMEMYLDPTHQLTLQDFLKYPEIYPFQKHDTNYIAKYINIIIWFRFSVDNQTDHFQSYYLTSGRGVDPGWTIYEIKPNGDIFKHPRGLGEYHYSLFYISIPPHTKYQFYTSSYTVGVSLQNDFRLIRPRFELNVLNKSYFVIGVCYASVILLLPYSVILFLILRKKEYLIYALYIFSFLLGLAVLDGTINVIPYFVLSTPVCTYLAVLLAMLVAVFYGTFALVILKVKHFLPRIYRIIQAYLFGVILAFSLTLIDVRLTRQTVGVYILFIYLVFGVISLYLSFKKYTPAYYYLVGTLVLLVMTALGVLHELHVISFDIFFGQPTNFILSIEVVIHAFALSAFFNYVTKSKEAMEQRAIKANRTIIEEQQKAIEAQEKLLVSCSRFVPHEALEFLNIKTVDAMKSGAHVDKPSTVLFADIVNFTAMANVSDVPKTFQYINTYTSSSSPVIRQHDGFVVKYFGDAILALFGGAQASVAAIQSAIQMIHRLKKIKSTKQTDISIGVSITSGLAELGIAGSDDRMGIVLLGSPVNRATGFNSLTRLFRVAILITEPVYQEIKLSSQFHTRFLDQVSSIDKKKQINVYEVFDADEQTIIDKKVSIMPHYEAAIRDFNARKFKTALAQLKKCLSILPDDQASQIYLERCQKELKQ</sequence>
<keyword evidence="2" id="KW-0732">Signal</keyword>
<dbReference type="EMBL" id="CP000733">
    <property type="protein sequence ID" value="ABS78417.1"/>
    <property type="molecule type" value="Genomic_DNA"/>
</dbReference>
<accession>A9KE17</accession>
<dbReference type="Gene3D" id="2.60.40.2380">
    <property type="match status" value="1"/>
</dbReference>
<dbReference type="PANTHER" id="PTHR43081">
    <property type="entry name" value="ADENYLATE CYCLASE, TERMINAL-DIFFERENTIATION SPECIFIC-RELATED"/>
    <property type="match status" value="1"/>
</dbReference>
<keyword evidence="1" id="KW-0472">Membrane</keyword>
<keyword evidence="1" id="KW-1133">Transmembrane helix</keyword>
<feature type="transmembrane region" description="Helical" evidence="1">
    <location>
        <begin position="244"/>
        <end position="266"/>
    </location>
</feature>
<dbReference type="Proteomes" id="UP000008555">
    <property type="component" value="Chromosome"/>
</dbReference>
<feature type="domain" description="Guanylate cyclase" evidence="3">
    <location>
        <begin position="454"/>
        <end position="578"/>
    </location>
</feature>
<evidence type="ECO:0000256" key="1">
    <source>
        <dbReference type="SAM" id="Phobius"/>
    </source>
</evidence>
<feature type="transmembrane region" description="Helical" evidence="1">
    <location>
        <begin position="278"/>
        <end position="298"/>
    </location>
</feature>
<dbReference type="PANTHER" id="PTHR43081:SF1">
    <property type="entry name" value="ADENYLATE CYCLASE, TERMINAL-DIFFERENTIATION SPECIFIC"/>
    <property type="match status" value="1"/>
</dbReference>
<dbReference type="Gene3D" id="3.30.70.1230">
    <property type="entry name" value="Nucleotide cyclase"/>
    <property type="match status" value="1"/>
</dbReference>
<dbReference type="InterPro" id="IPR011623">
    <property type="entry name" value="7TMR_DISM_rcpt_extracell_dom1"/>
</dbReference>
<dbReference type="Pfam" id="PF00211">
    <property type="entry name" value="Guanylate_cyc"/>
    <property type="match status" value="1"/>
</dbReference>
<gene>
    <name evidence="4" type="ordered locus">CBUD_1171</name>
</gene>
<dbReference type="CDD" id="cd07302">
    <property type="entry name" value="CHD"/>
    <property type="match status" value="1"/>
</dbReference>